<evidence type="ECO:0000256" key="12">
    <source>
        <dbReference type="SAM" id="Phobius"/>
    </source>
</evidence>
<dbReference type="Gramene" id="Kaladp0016s0066.1.v1.1">
    <property type="protein sequence ID" value="Kaladp0016s0066.1.v1.1"/>
    <property type="gene ID" value="Kaladp0016s0066.v1.1"/>
</dbReference>
<organism evidence="13 14">
    <name type="scientific">Kalanchoe fedtschenkoi</name>
    <name type="common">Lavender scallops</name>
    <name type="synonym">South American air plant</name>
    <dbReference type="NCBI Taxonomy" id="63787"/>
    <lineage>
        <taxon>Eukaryota</taxon>
        <taxon>Viridiplantae</taxon>
        <taxon>Streptophyta</taxon>
        <taxon>Embryophyta</taxon>
        <taxon>Tracheophyta</taxon>
        <taxon>Spermatophyta</taxon>
        <taxon>Magnoliopsida</taxon>
        <taxon>eudicotyledons</taxon>
        <taxon>Gunneridae</taxon>
        <taxon>Pentapetalae</taxon>
        <taxon>Saxifragales</taxon>
        <taxon>Crassulaceae</taxon>
        <taxon>Kalanchoe</taxon>
    </lineage>
</organism>
<dbReference type="GO" id="GO:0005886">
    <property type="term" value="C:plasma membrane"/>
    <property type="evidence" value="ECO:0007669"/>
    <property type="project" value="UniProtKB-SubCell"/>
</dbReference>
<reference evidence="13" key="1">
    <citation type="submission" date="2021-01" db="UniProtKB">
        <authorList>
            <consortium name="EnsemblPlants"/>
        </authorList>
    </citation>
    <scope>IDENTIFICATION</scope>
</reference>
<evidence type="ECO:0000256" key="6">
    <source>
        <dbReference type="ARBA" id="ARBA00022989"/>
    </source>
</evidence>
<evidence type="ECO:0000256" key="8">
    <source>
        <dbReference type="ARBA" id="ARBA00023136"/>
    </source>
</evidence>
<keyword evidence="5" id="KW-0256">Endoplasmic reticulum</keyword>
<feature type="compositionally biased region" description="Basic and acidic residues" evidence="11">
    <location>
        <begin position="104"/>
        <end position="117"/>
    </location>
</feature>
<evidence type="ECO:0000313" key="14">
    <source>
        <dbReference type="Proteomes" id="UP000594263"/>
    </source>
</evidence>
<dbReference type="GO" id="GO:0005789">
    <property type="term" value="C:endoplasmic reticulum membrane"/>
    <property type="evidence" value="ECO:0007669"/>
    <property type="project" value="UniProtKB-SubCell"/>
</dbReference>
<keyword evidence="3" id="KW-1003">Cell membrane</keyword>
<feature type="transmembrane region" description="Helical" evidence="12">
    <location>
        <begin position="1196"/>
        <end position="1218"/>
    </location>
</feature>
<dbReference type="EnsemblPlants" id="Kaladp0016s0066.2.v1.1">
    <property type="protein sequence ID" value="Kaladp0016s0066.2.v1.1"/>
    <property type="gene ID" value="Kaladp0016s0066.v1.1"/>
</dbReference>
<name>A0A7N0ZQX8_KALFE</name>
<evidence type="ECO:0000256" key="9">
    <source>
        <dbReference type="ARBA" id="ARBA00038080"/>
    </source>
</evidence>
<dbReference type="EnsemblPlants" id="Kaladp0016s0066.1.v1.1">
    <property type="protein sequence ID" value="Kaladp0016s0066.1.v1.1"/>
    <property type="gene ID" value="Kaladp0016s0066.v1.1"/>
</dbReference>
<evidence type="ECO:0000313" key="13">
    <source>
        <dbReference type="EnsemblPlants" id="Kaladp0016s0066.2.v1.1"/>
    </source>
</evidence>
<keyword evidence="6 12" id="KW-1133">Transmembrane helix</keyword>
<dbReference type="AlphaFoldDB" id="A0A7N0ZQX8"/>
<evidence type="ECO:0000256" key="7">
    <source>
        <dbReference type="ARBA" id="ARBA00023054"/>
    </source>
</evidence>
<keyword evidence="8 12" id="KW-0472">Membrane</keyword>
<feature type="coiled-coil region" evidence="10">
    <location>
        <begin position="810"/>
        <end position="844"/>
    </location>
</feature>
<feature type="region of interest" description="Disordered" evidence="11">
    <location>
        <begin position="1100"/>
        <end position="1182"/>
    </location>
</feature>
<accession>A0A7N0ZQX8</accession>
<proteinExistence type="inferred from homology"/>
<comment type="subcellular location">
    <subcellularLocation>
        <location evidence="1">Cell membrane</location>
        <topology evidence="1">Single-pass membrane protein</topology>
    </subcellularLocation>
    <subcellularLocation>
        <location evidence="2">Endoplasmic reticulum membrane</location>
        <topology evidence="2">Single-pass membrane protein</topology>
    </subcellularLocation>
</comment>
<feature type="region of interest" description="Disordered" evidence="11">
    <location>
        <begin position="621"/>
        <end position="649"/>
    </location>
</feature>
<keyword evidence="7 10" id="KW-0175">Coiled coil</keyword>
<feature type="compositionally biased region" description="Basic and acidic residues" evidence="11">
    <location>
        <begin position="1100"/>
        <end position="1120"/>
    </location>
</feature>
<evidence type="ECO:0000256" key="1">
    <source>
        <dbReference type="ARBA" id="ARBA00004162"/>
    </source>
</evidence>
<evidence type="ECO:0000256" key="11">
    <source>
        <dbReference type="SAM" id="MobiDB-lite"/>
    </source>
</evidence>
<evidence type="ECO:0000256" key="2">
    <source>
        <dbReference type="ARBA" id="ARBA00004389"/>
    </source>
</evidence>
<protein>
    <submittedName>
        <fullName evidence="13">Uncharacterized protein</fullName>
    </submittedName>
</protein>
<keyword evidence="14" id="KW-1185">Reference proteome</keyword>
<evidence type="ECO:0000256" key="5">
    <source>
        <dbReference type="ARBA" id="ARBA00022824"/>
    </source>
</evidence>
<feature type="coiled-coil region" evidence="10">
    <location>
        <begin position="719"/>
        <end position="756"/>
    </location>
</feature>
<evidence type="ECO:0000256" key="4">
    <source>
        <dbReference type="ARBA" id="ARBA00022692"/>
    </source>
</evidence>
<comment type="similarity">
    <text evidence="9">Belongs to the plant Proton pump-interactor protein family.</text>
</comment>
<feature type="region of interest" description="Disordered" evidence="11">
    <location>
        <begin position="99"/>
        <end position="133"/>
    </location>
</feature>
<dbReference type="PANTHER" id="PTHR32219">
    <property type="entry name" value="RNA-BINDING PROTEIN YLMH-RELATED"/>
    <property type="match status" value="1"/>
</dbReference>
<dbReference type="Gramene" id="Kaladp0016s0066.2.v1.1">
    <property type="protein sequence ID" value="Kaladp0016s0066.2.v1.1"/>
    <property type="gene ID" value="Kaladp0016s0066.v1.1"/>
</dbReference>
<dbReference type="InterPro" id="IPR055282">
    <property type="entry name" value="PPI1-4"/>
</dbReference>
<keyword evidence="4 12" id="KW-0812">Transmembrane</keyword>
<sequence>MAEERVEAGDVSAEVIIGIERDLEVEEGNGAVVLDVGLEFDVEGDMHNDGNENGIMANGKDDSDDSYVFVSGSDVMVEDGSKAGDSAVVFDKSNDAEVLEESFTDPRSKEDEIESFKEGPQADDGEGGKSSCVVENGVSMFSKDGEESPVRESDGDEKKEIVNEFGTVDEEAEPGFVENDLKAEESIKIDYSIKLENVQKAVNVAPHDHESNSQQAINAIIENRDANLEVSDPGVEQKLDSEIEITRSNESECTAKVNKETDEESLVDKEEIHETQALVSSNGLVDLVEELKQVQPMDVIVESLSDKMVIDDKEPQLSEEEIKMDNKSELSLDVQEYKNCEISVPVDESDLNSEERNDSTNILPLESKAELANEAFLVEPNDLQCMNFLYGKVNRGDNIDYVASFDEIGKTEVASSVSKEVHLDSKELEGNALECETQMEVNDDQTPEAERTMSKDILPNLVDQEQELASDINDGLHSDLRAECATGPSPDGCGHDLVDDVELVAPNANTHDRGVPTDSEWPELSCYNTKKKINTKSNSDAHGSRECDNIVFGEMNASLSNDNENANPDSGYREVINHTSQSTTEAADHDQADSVSLPSILSTCSQPISDDARSSVNLESEVVMSEPANKDNETTLNGDLEAPEVPTSLSSDEDVSLTAVESQVYRRPFFFLIKVPRFEDDDIRKEIKVAQQELDEKTKLRDSYKVLIQAKKAICQESNDDLEVAKLEEKAARDNLKAKRKEIDAAQVVIDKVNNAMTVEDIAGSIRNMEHMMQHETVSLSEEKQLMREIKRLKHFREQLSFNIGTQDELQEALDQKDQIKDHLKSLKRELDSIRSNVQRTDTATKAAKKKCFEEFAELNKLHLEFRAADGVRQEAYMSLISLRKELAQKNKLFRMYKDREKAANDYALSGDKEVLHSLCVNQVETVMEMWNTSDEFRRNYVKCNARSTLRRLKTLDGRSLGLDEEPPSLTYVKNDRSIQSQVVTSQFPSLEQSKLQVPPVAEEVTKEPVVEFLDKKGARQPSKATETVSHVSIASSQELTQDAKEEVKDAKEEEELAKKVEEVRKKEEEAKMMERLRLEEKAKAKDALERKKRLAEKAEARAELRAKKKAEQREKEREKRLRKKERRKSPEGAKEDVNDKDFTAASEGQVGIAKAPEKAVTVSNRHHKSSHYPKVTKTNAMPLPLRNRGRRKMQMWMWIGVSSLAAVAMVLLGIWYASSLSERERIRY</sequence>
<feature type="compositionally biased region" description="Basic and acidic residues" evidence="11">
    <location>
        <begin position="1129"/>
        <end position="1143"/>
    </location>
</feature>
<evidence type="ECO:0000256" key="10">
    <source>
        <dbReference type="SAM" id="Coils"/>
    </source>
</evidence>
<dbReference type="PANTHER" id="PTHR32219:SF3">
    <property type="entry name" value="CALPONIN-LIKE DOMAIN PROTEIN"/>
    <property type="match status" value="1"/>
</dbReference>
<dbReference type="Proteomes" id="UP000594263">
    <property type="component" value="Unplaced"/>
</dbReference>
<evidence type="ECO:0000256" key="3">
    <source>
        <dbReference type="ARBA" id="ARBA00022475"/>
    </source>
</evidence>